<dbReference type="OrthoDB" id="2758412at2759"/>
<dbReference type="AlphaFoldDB" id="A0A1C7LV75"/>
<evidence type="ECO:0000313" key="3">
    <source>
        <dbReference type="Proteomes" id="UP000092993"/>
    </source>
</evidence>
<dbReference type="Proteomes" id="UP000092993">
    <property type="component" value="Unassembled WGS sequence"/>
</dbReference>
<keyword evidence="3" id="KW-1185">Reference proteome</keyword>
<protein>
    <submittedName>
        <fullName evidence="2">Uncharacterized protein</fullName>
    </submittedName>
</protein>
<keyword evidence="1" id="KW-0175">Coiled coil</keyword>
<evidence type="ECO:0000313" key="2">
    <source>
        <dbReference type="EMBL" id="OBZ67967.1"/>
    </source>
</evidence>
<organism evidence="2 3">
    <name type="scientific">Grifola frondosa</name>
    <name type="common">Maitake</name>
    <name type="synonym">Polyporus frondosus</name>
    <dbReference type="NCBI Taxonomy" id="5627"/>
    <lineage>
        <taxon>Eukaryota</taxon>
        <taxon>Fungi</taxon>
        <taxon>Dikarya</taxon>
        <taxon>Basidiomycota</taxon>
        <taxon>Agaricomycotina</taxon>
        <taxon>Agaricomycetes</taxon>
        <taxon>Polyporales</taxon>
        <taxon>Grifolaceae</taxon>
        <taxon>Grifola</taxon>
    </lineage>
</organism>
<proteinExistence type="predicted"/>
<comment type="caution">
    <text evidence="2">The sequence shown here is derived from an EMBL/GenBank/DDBJ whole genome shotgun (WGS) entry which is preliminary data.</text>
</comment>
<evidence type="ECO:0000256" key="1">
    <source>
        <dbReference type="SAM" id="Coils"/>
    </source>
</evidence>
<dbReference type="EMBL" id="LUGG01000023">
    <property type="protein sequence ID" value="OBZ67967.1"/>
    <property type="molecule type" value="Genomic_DNA"/>
</dbReference>
<sequence>MAFMLPRHAPFVPEDMHGAFPWSSMLGGSFLVLDCIVLSTTTNVMNIIYSKRCLCGGEVLERATPGPLRSEHRTLPELRRPGSCNRVCSGVLLRIIDDEVRLREEHQSRFYHETIDQGHKDWISRLIAERKSINMLYKTLATRREQTKQEEESKVQARAMLRKQREVKRLLGRVETLPMKGEQAQMELSREREEDLSRKLEQASSEVMELRRRERVNLDELSRLRQKLADLEAPRGSRFALYLFLRFMRFRSPEVNRKLRCILYHPGGVSIISSIRFRRDFCCSVAQRWLVIADGHSLVTIAYTGDTSTAMRSISPTRSCGVVVPAGQDRCPHSPLRRKRFCTRHQQEYVEWTKEYKVASLVVIELERTLLLSSGDARKLSDPPSIEAEIAVVQALFQAISAEIEGRVLHHKRFFIKIDDAHDRYLRILRRKELACEKLLRILFEKRHQVNLAAARAQRILAARQNDHTALLAASHRESQDAGIGSVQIPDYASTHVSPVAQPYTYVSMQGAQTDTQSGCSSILRIFIITVILVYLWRIME</sequence>
<name>A0A1C7LV75_GRIFR</name>
<dbReference type="STRING" id="5627.A0A1C7LV75"/>
<feature type="coiled-coil region" evidence="1">
    <location>
        <begin position="186"/>
        <end position="213"/>
    </location>
</feature>
<gene>
    <name evidence="2" type="ORF">A0H81_12122</name>
</gene>
<accession>A0A1C7LV75</accession>
<reference evidence="2 3" key="1">
    <citation type="submission" date="2016-03" db="EMBL/GenBank/DDBJ databases">
        <title>Whole genome sequencing of Grifola frondosa 9006-11.</title>
        <authorList>
            <person name="Min B."/>
            <person name="Park H."/>
            <person name="Kim J.-G."/>
            <person name="Cho H."/>
            <person name="Oh Y.-L."/>
            <person name="Kong W.-S."/>
            <person name="Choi I.-G."/>
        </authorList>
    </citation>
    <scope>NUCLEOTIDE SEQUENCE [LARGE SCALE GENOMIC DNA]</scope>
    <source>
        <strain evidence="2 3">9006-11</strain>
    </source>
</reference>